<keyword evidence="1" id="KW-0547">Nucleotide-binding</keyword>
<accession>A0ACB9SSV4</accession>
<gene>
    <name evidence="1" type="ORF">MML48_7g00004346</name>
</gene>
<organism evidence="1 2">
    <name type="scientific">Holotrichia oblita</name>
    <name type="common">Chafer beetle</name>
    <dbReference type="NCBI Taxonomy" id="644536"/>
    <lineage>
        <taxon>Eukaryota</taxon>
        <taxon>Metazoa</taxon>
        <taxon>Ecdysozoa</taxon>
        <taxon>Arthropoda</taxon>
        <taxon>Hexapoda</taxon>
        <taxon>Insecta</taxon>
        <taxon>Pterygota</taxon>
        <taxon>Neoptera</taxon>
        <taxon>Endopterygota</taxon>
        <taxon>Coleoptera</taxon>
        <taxon>Polyphaga</taxon>
        <taxon>Scarabaeiformia</taxon>
        <taxon>Scarabaeidae</taxon>
        <taxon>Melolonthinae</taxon>
        <taxon>Holotrichia</taxon>
    </lineage>
</organism>
<protein>
    <submittedName>
        <fullName evidence="1">Atp-binding transport protein-related</fullName>
    </submittedName>
</protein>
<sequence>MSKRKGNKKNQTLDNFEESKPVDTKTKPTKAKSKKGRNKNDDDWSDDEKQGKKVDDDWSDKEEKKVEMDLNISEDEMVTTMIKKSSKKGKKKNKVQSDEEISEEDEEEFINPKKNNKGKKKKHESDDEESANEDYDQISKKSENKKKPKGGGDIQELEEKPKQAQKKVTQSKHKELEIEPEDNELEEDEINGYTDDKAQDNETVAKNKAEEVDASTNENVDENVIVQKMEAVEIEEKEKTPEIASETKEMEKKLTHKEKKKLKKQQEYEKQMEMMLRKGGQGHSELDANFTVSQSQKSTGQMAALENAVDIKVENFSIAAKGKDLFVNANLLIANGRHYGLVGPNGHGKTTLLRHVAQRAFSIPPNIDILYCEQEVVADDLTAVESVLKADVKRTELLEECKKLEESAQKGNLEVQDKLNDVYNELKAIGADSAEPRARRILAGLGFSKEMQNRATKNFSGGWRMRVSLARALYIEPTLLLLDEPTNHLDLNAVIWLDNYLQAWKKTLLIVSHDQSFLDNVCNEIIHLDQCKLYYYKGNYSMFKKMFVQKRKEMIKEYEKQEKKLKEMKAHGSSKKQAERKQKEVLTRKQEKNRTKIQKQEEDIQTTELLQKPKDYIVKFSFPEPPPLQPPILGLHNATFAYPNQKPLFVDTDFGIDLSSRVAIVGPNGVGKSTFLKMLTGDLAPQKGEVKKNHRLRIGRFDQHSGEHLTAEETPSEYLMRLFDLPYEKARKQLGTFGLASHAHTIKMKDLSGGQKARVALAELCLNAPDVVILDEPTNNLDIESIDALADAINDYKGGVIIVSHDERLIRETECTLYVIEDQTINEVEGDFDDYRKELLESLGEVINNPSIAANAAVVQ</sequence>
<evidence type="ECO:0000313" key="1">
    <source>
        <dbReference type="EMBL" id="KAI4457848.1"/>
    </source>
</evidence>
<keyword evidence="2" id="KW-1185">Reference proteome</keyword>
<dbReference type="Proteomes" id="UP001056778">
    <property type="component" value="Chromosome 7"/>
</dbReference>
<keyword evidence="1" id="KW-0067">ATP-binding</keyword>
<proteinExistence type="predicted"/>
<name>A0ACB9SSV4_HOLOL</name>
<reference evidence="1" key="1">
    <citation type="submission" date="2022-04" db="EMBL/GenBank/DDBJ databases">
        <title>Chromosome-scale genome assembly of Holotrichia oblita Faldermann.</title>
        <authorList>
            <person name="Rongchong L."/>
        </authorList>
    </citation>
    <scope>NUCLEOTIDE SEQUENCE</scope>
    <source>
        <strain evidence="1">81SQS9</strain>
    </source>
</reference>
<dbReference type="EMBL" id="CM043021">
    <property type="protein sequence ID" value="KAI4457848.1"/>
    <property type="molecule type" value="Genomic_DNA"/>
</dbReference>
<evidence type="ECO:0000313" key="2">
    <source>
        <dbReference type="Proteomes" id="UP001056778"/>
    </source>
</evidence>
<comment type="caution">
    <text evidence="1">The sequence shown here is derived from an EMBL/GenBank/DDBJ whole genome shotgun (WGS) entry which is preliminary data.</text>
</comment>